<feature type="region of interest" description="Disordered" evidence="2">
    <location>
        <begin position="1"/>
        <end position="29"/>
    </location>
</feature>
<protein>
    <recommendedName>
        <fullName evidence="5">Protein SIP5</fullName>
    </recommendedName>
</protein>
<reference evidence="3 4" key="1">
    <citation type="journal article" date="2011" name="Proc. Natl. Acad. Sci. U.S.A.">
        <title>Comparative genomics of xylose-fermenting fungi for enhanced biofuel production.</title>
        <authorList>
            <person name="Wohlbach D.J."/>
            <person name="Kuo A."/>
            <person name="Sato T.K."/>
            <person name="Potts K.M."/>
            <person name="Salamov A.A."/>
            <person name="LaButti K.M."/>
            <person name="Sun H."/>
            <person name="Clum A."/>
            <person name="Pangilinan J.L."/>
            <person name="Lindquist E.A."/>
            <person name="Lucas S."/>
            <person name="Lapidus A."/>
            <person name="Jin M."/>
            <person name="Gunawan C."/>
            <person name="Balan V."/>
            <person name="Dale B.E."/>
            <person name="Jeffries T.W."/>
            <person name="Zinkel R."/>
            <person name="Barry K.W."/>
            <person name="Grigoriev I.V."/>
            <person name="Gasch A.P."/>
        </authorList>
    </citation>
    <scope>NUCLEOTIDE SEQUENCE [LARGE SCALE GENOMIC DNA]</scope>
    <source>
        <strain evidence="4">ATCC 10573 / BCRC 21748 / CBS 615 / JCM 9827 / NBRC 10315 / NRRL Y-1498 / VKM Y-70</strain>
    </source>
</reference>
<dbReference type="EMBL" id="GL996528">
    <property type="protein sequence ID" value="EGV60343.1"/>
    <property type="molecule type" value="Genomic_DNA"/>
</dbReference>
<dbReference type="Proteomes" id="UP000000707">
    <property type="component" value="Unassembled WGS sequence"/>
</dbReference>
<feature type="region of interest" description="Disordered" evidence="2">
    <location>
        <begin position="440"/>
        <end position="502"/>
    </location>
</feature>
<dbReference type="GeneID" id="18249243"/>
<accession>G3BDM8</accession>
<feature type="compositionally biased region" description="Low complexity" evidence="2">
    <location>
        <begin position="448"/>
        <end position="459"/>
    </location>
</feature>
<dbReference type="HOGENOM" id="CLU_009068_2_0_1"/>
<evidence type="ECO:0008006" key="5">
    <source>
        <dbReference type="Google" id="ProtNLM"/>
    </source>
</evidence>
<dbReference type="eggNOG" id="KOG2789">
    <property type="taxonomic scope" value="Eukaryota"/>
</dbReference>
<name>G3BDM8_CANTC</name>
<dbReference type="OrthoDB" id="21471at2759"/>
<feature type="compositionally biased region" description="Polar residues" evidence="2">
    <location>
        <begin position="342"/>
        <end position="351"/>
    </location>
</feature>
<feature type="compositionally biased region" description="Basic and acidic residues" evidence="2">
    <location>
        <begin position="462"/>
        <end position="472"/>
    </location>
</feature>
<evidence type="ECO:0000313" key="3">
    <source>
        <dbReference type="EMBL" id="EGV60343.1"/>
    </source>
</evidence>
<organism evidence="4">
    <name type="scientific">Candida tenuis (strain ATCC 10573 / BCRC 21748 / CBS 615 / JCM 9827 / NBRC 10315 / NRRL Y-1498 / VKM Y-70)</name>
    <name type="common">Yeast</name>
    <name type="synonym">Yamadazyma tenuis</name>
    <dbReference type="NCBI Taxonomy" id="590646"/>
    <lineage>
        <taxon>Eukaryota</taxon>
        <taxon>Fungi</taxon>
        <taxon>Dikarya</taxon>
        <taxon>Ascomycota</taxon>
        <taxon>Saccharomycotina</taxon>
        <taxon>Pichiomycetes</taxon>
        <taxon>Debaryomycetaceae</taxon>
        <taxon>Yamadazyma</taxon>
    </lineage>
</organism>
<dbReference type="PANTHER" id="PTHR31315:SF1">
    <property type="entry name" value="PROTEIN SIP5"/>
    <property type="match status" value="1"/>
</dbReference>
<evidence type="ECO:0000256" key="1">
    <source>
        <dbReference type="ARBA" id="ARBA00010402"/>
    </source>
</evidence>
<dbReference type="InterPro" id="IPR039301">
    <property type="entry name" value="Sip5/DA2"/>
</dbReference>
<evidence type="ECO:0000256" key="2">
    <source>
        <dbReference type="SAM" id="MobiDB-lite"/>
    </source>
</evidence>
<dbReference type="AlphaFoldDB" id="G3BDM8"/>
<evidence type="ECO:0000313" key="4">
    <source>
        <dbReference type="Proteomes" id="UP000000707"/>
    </source>
</evidence>
<dbReference type="PANTHER" id="PTHR31315">
    <property type="entry name" value="PROTEIN SIP5"/>
    <property type="match status" value="1"/>
</dbReference>
<dbReference type="GO" id="GO:0005737">
    <property type="term" value="C:cytoplasm"/>
    <property type="evidence" value="ECO:0007669"/>
    <property type="project" value="TreeGrafter"/>
</dbReference>
<feature type="region of interest" description="Disordered" evidence="2">
    <location>
        <begin position="332"/>
        <end position="389"/>
    </location>
</feature>
<feature type="compositionally biased region" description="Low complexity" evidence="2">
    <location>
        <begin position="12"/>
        <end position="26"/>
    </location>
</feature>
<gene>
    <name evidence="3" type="ORF">CANTEDRAFT_127486</name>
</gene>
<dbReference type="CDD" id="cd24139">
    <property type="entry name" value="SIP5-like"/>
    <property type="match status" value="1"/>
</dbReference>
<feature type="region of interest" description="Disordered" evidence="2">
    <location>
        <begin position="63"/>
        <end position="83"/>
    </location>
</feature>
<proteinExistence type="inferred from homology"/>
<keyword evidence="4" id="KW-1185">Reference proteome</keyword>
<dbReference type="KEGG" id="cten:18249243"/>
<dbReference type="STRING" id="590646.G3BDM8"/>
<feature type="compositionally biased region" description="Basic and acidic residues" evidence="2">
    <location>
        <begin position="480"/>
        <end position="502"/>
    </location>
</feature>
<sequence>MGNTPAKESRPRASSYSSSNSGSYPGVDTQPNLGYSYNYGYGRSPGSPFNSYLGESRSRRNTTSSVFGHIVPSRKSKKSEEKDRLREEHYMNLIVKFDESVDGGYLAPYGTYKSNLDFDSEIVRGLIVARRLAPFYTPLQDFDESWSDQELLIIIKQLTLHSIEGAYSGEEEDDDIDNHKIHRSSNFYKRQEQKIKLKMLIEKIKELQKQQEDRYLEAKTSSSVVKSLPSNNLLLRLYRNPVECPICFVFYPDNLNLSRCCLQPICSECFVQIKRLDPHPPHDDPTNANTVKRTTEELPHTLISEPSNCPYCAMTDFGVIFDKNLDFSTGINGIPPHDFEQTNKSTPNVNDNDNESDEQAVMSSSPTSEQEPSIIPTKLRKRRESVPANSPRVITIDQIRPDWESKLLSARSKLARKAAAASAIHASNLIINPETEMAEYDTRRRRNTGSSTQSQQNSRLQTMEERMIEEALRLSIIDEEERKRKEEEKKRKDKSNRDRSFS</sequence>
<comment type="similarity">
    <text evidence="1">Belongs to the SIP5 family.</text>
</comment>
<feature type="compositionally biased region" description="Polar residues" evidence="2">
    <location>
        <begin position="361"/>
        <end position="371"/>
    </location>
</feature>